<dbReference type="EMBL" id="DS268109">
    <property type="protein sequence ID" value="KMM65226.1"/>
    <property type="molecule type" value="Genomic_DNA"/>
</dbReference>
<dbReference type="AlphaFoldDB" id="A0A0J6EXF5"/>
<organism evidence="1 2">
    <name type="scientific">Coccidioides posadasii RMSCC 3488</name>
    <dbReference type="NCBI Taxonomy" id="454284"/>
    <lineage>
        <taxon>Eukaryota</taxon>
        <taxon>Fungi</taxon>
        <taxon>Dikarya</taxon>
        <taxon>Ascomycota</taxon>
        <taxon>Pezizomycotina</taxon>
        <taxon>Eurotiomycetes</taxon>
        <taxon>Eurotiomycetidae</taxon>
        <taxon>Onygenales</taxon>
        <taxon>Onygenaceae</taxon>
        <taxon>Coccidioides</taxon>
    </lineage>
</organism>
<reference evidence="1 2" key="1">
    <citation type="submission" date="2007-06" db="EMBL/GenBank/DDBJ databases">
        <title>The Genome Sequence of Coccidioides posadasii RMSCC_3488.</title>
        <authorList>
            <consortium name="Coccidioides Genome Resources Consortium"/>
            <consortium name="The Broad Institute Genome Sequencing Platform"/>
            <person name="Henn M.R."/>
            <person name="Sykes S."/>
            <person name="Young S."/>
            <person name="Jaffe D."/>
            <person name="Berlin A."/>
            <person name="Alvarez P."/>
            <person name="Butler J."/>
            <person name="Gnerre S."/>
            <person name="Grabherr M."/>
            <person name="Mauceli E."/>
            <person name="Brockman W."/>
            <person name="Kodira C."/>
            <person name="Alvarado L."/>
            <person name="Zeng Q."/>
            <person name="Crawford M."/>
            <person name="Antoine C."/>
            <person name="Devon K."/>
            <person name="Galgiani J."/>
            <person name="Orsborn K."/>
            <person name="Lewis M.L."/>
            <person name="Nusbaum C."/>
            <person name="Galagan J."/>
            <person name="Birren B."/>
        </authorList>
    </citation>
    <scope>NUCLEOTIDE SEQUENCE [LARGE SCALE GENOMIC DNA]</scope>
    <source>
        <strain evidence="1 2">RMSCC 3488</strain>
    </source>
</reference>
<reference evidence="2" key="2">
    <citation type="journal article" date="2009" name="Genome Res.">
        <title>Comparative genomic analyses of the human fungal pathogens Coccidioides and their relatives.</title>
        <authorList>
            <person name="Sharpton T.J."/>
            <person name="Stajich J.E."/>
            <person name="Rounsley S.D."/>
            <person name="Gardner M.J."/>
            <person name="Wortman J.R."/>
            <person name="Jordar V.S."/>
            <person name="Maiti R."/>
            <person name="Kodira C.D."/>
            <person name="Neafsey D.E."/>
            <person name="Zeng Q."/>
            <person name="Hung C.-Y."/>
            <person name="McMahan C."/>
            <person name="Muszewska A."/>
            <person name="Grynberg M."/>
            <person name="Mandel M.A."/>
            <person name="Kellner E.M."/>
            <person name="Barker B.M."/>
            <person name="Galgiani J.N."/>
            <person name="Orbach M.J."/>
            <person name="Kirkland T.N."/>
            <person name="Cole G.T."/>
            <person name="Henn M.R."/>
            <person name="Birren B.W."/>
            <person name="Taylor J.W."/>
        </authorList>
    </citation>
    <scope>NUCLEOTIDE SEQUENCE [LARGE SCALE GENOMIC DNA]</scope>
    <source>
        <strain evidence="2">RMSCC 3488</strain>
    </source>
</reference>
<evidence type="ECO:0000313" key="1">
    <source>
        <dbReference type="EMBL" id="KMM65226.1"/>
    </source>
</evidence>
<protein>
    <submittedName>
        <fullName evidence="1">Uncharacterized protein</fullName>
    </submittedName>
</protein>
<name>A0A0J6EXF5_COCPO</name>
<gene>
    <name evidence="1" type="ORF">CPAG_01577</name>
</gene>
<proteinExistence type="predicted"/>
<evidence type="ECO:0000313" key="2">
    <source>
        <dbReference type="Proteomes" id="UP000054567"/>
    </source>
</evidence>
<reference evidence="2" key="3">
    <citation type="journal article" date="2010" name="Genome Res.">
        <title>Population genomic sequencing of Coccidioides fungi reveals recent hybridization and transposon control.</title>
        <authorList>
            <person name="Neafsey D.E."/>
            <person name="Barker B.M."/>
            <person name="Sharpton T.J."/>
            <person name="Stajich J.E."/>
            <person name="Park D.J."/>
            <person name="Whiston E."/>
            <person name="Hung C.-Y."/>
            <person name="McMahan C."/>
            <person name="White J."/>
            <person name="Sykes S."/>
            <person name="Heiman D."/>
            <person name="Young S."/>
            <person name="Zeng Q."/>
            <person name="Abouelleil A."/>
            <person name="Aftuck L."/>
            <person name="Bessette D."/>
            <person name="Brown A."/>
            <person name="FitzGerald M."/>
            <person name="Lui A."/>
            <person name="Macdonald J.P."/>
            <person name="Priest M."/>
            <person name="Orbach M.J."/>
            <person name="Galgiani J.N."/>
            <person name="Kirkland T.N."/>
            <person name="Cole G.T."/>
            <person name="Birren B.W."/>
            <person name="Henn M.R."/>
            <person name="Taylor J.W."/>
            <person name="Rounsley S.D."/>
        </authorList>
    </citation>
    <scope>NUCLEOTIDE SEQUENCE [LARGE SCALE GENOMIC DNA]</scope>
    <source>
        <strain evidence="2">RMSCC 3488</strain>
    </source>
</reference>
<accession>A0A0J6EXF5</accession>
<dbReference type="Proteomes" id="UP000054567">
    <property type="component" value="Unassembled WGS sequence"/>
</dbReference>
<dbReference type="VEuPathDB" id="FungiDB:CPAG_01577"/>
<sequence length="208" mass="24040">MNVGRIRADPGRLLDSQIQLRFRVNKPQSPSILGQCRDDEFWDNADATPQVDHISEYYSFSNAEEHLAAILENVESTQDPHPTLPSTTEYGVLLCRNEGRKPNYPWILTLYPQQDLKSANLQTAPLQAVELSFDSMWPVPPDIQICFPQNYAWYLPVFLLRGSILSISMPQFIRYMGRLRWNFLLEQCSRDFSMLREEIRQANAGCVE</sequence>